<dbReference type="FunFam" id="1.20.1070.10:FF:000523">
    <property type="entry name" value="5-hydroxytryptamine receptor 2B"/>
    <property type="match status" value="1"/>
</dbReference>
<keyword evidence="8 10" id="KW-0675">Receptor</keyword>
<evidence type="ECO:0000256" key="5">
    <source>
        <dbReference type="ARBA" id="ARBA00023040"/>
    </source>
</evidence>
<evidence type="ECO:0000256" key="7">
    <source>
        <dbReference type="ARBA" id="ARBA00023157"/>
    </source>
</evidence>
<feature type="transmembrane region" description="Helical" evidence="12">
    <location>
        <begin position="460"/>
        <end position="479"/>
    </location>
</feature>
<evidence type="ECO:0000256" key="3">
    <source>
        <dbReference type="ARBA" id="ARBA00022692"/>
    </source>
</evidence>
<dbReference type="WBParaSite" id="PgR050X_g064_t05">
    <property type="protein sequence ID" value="PgR050X_g064_t05"/>
    <property type="gene ID" value="PgR050X_g064"/>
</dbReference>
<sequence>MNGSESYIETPGVDTSPAIITSRKAVAVLLMCIPLATVFGNMLVILAVFREKTLQTVTNMLIVSLAVSDFLVALCVMPFAVYFELNSFVWGLGQFLCNLYMATDVACSTASILNLLAISLDRYIAITHPIVYAHYGASGARASVFISVVWVVSVTVALPILLGVNRVHHEQSQCEFTNAYFIIISSLLSFFLPCLAMIVVYTVIFRRLHQRQIARSTRYRTADPEIEKISTALIEVTGGAKFARQMGNYFKYRTDQILLEISFQTSSYPTMTSSSDEPSTISPLSESTKKTNELQREDEHFSTLPYVRSFGEHLQELFPYIDGPCSRTSSTRESANIHSPKCTQRASQRGIVLEAASICANMHKGIPVNEARITSKDVEEHICGRSRSCIETLASIPSQAPKNAKTERFDNGDTSNFWNNSLREYKNEMWKRVTEGWARNRPSRQLVKKVSKHVRREHKATVTLAVVLAVFLCCWVPFFTLHLSNAVCMLTENGSCVRFIAFFLTTWLGYFNSSLNPLIYTVFDQRFRKAFRQILHCPPSASA</sequence>
<dbReference type="AlphaFoldDB" id="A0A915BPY8"/>
<keyword evidence="4 12" id="KW-1133">Transmembrane helix</keyword>
<name>A0A915BPY8_PARUN</name>
<comment type="similarity">
    <text evidence="10">Belongs to the G-protein coupled receptor 1 family.</text>
</comment>
<comment type="subcellular location">
    <subcellularLocation>
        <location evidence="1">Cell membrane</location>
        <topology evidence="1">Multi-pass membrane protein</topology>
    </subcellularLocation>
</comment>
<evidence type="ECO:0000256" key="8">
    <source>
        <dbReference type="ARBA" id="ARBA00023170"/>
    </source>
</evidence>
<dbReference type="GO" id="GO:0001591">
    <property type="term" value="F:dopamine neurotransmitter receptor activity, coupled via Gi/Go"/>
    <property type="evidence" value="ECO:0007669"/>
    <property type="project" value="TreeGrafter"/>
</dbReference>
<dbReference type="PRINTS" id="PR00237">
    <property type="entry name" value="GPCRRHODOPSN"/>
</dbReference>
<keyword evidence="5 10" id="KW-0297">G-protein coupled receptor</keyword>
<keyword evidence="6 12" id="KW-0472">Membrane</keyword>
<feature type="transmembrane region" description="Helical" evidence="12">
    <location>
        <begin position="25"/>
        <end position="49"/>
    </location>
</feature>
<keyword evidence="2" id="KW-1003">Cell membrane</keyword>
<accession>A0A915BPY8</accession>
<dbReference type="InterPro" id="IPR017452">
    <property type="entry name" value="GPCR_Rhodpsn_7TM"/>
</dbReference>
<keyword evidence="9 10" id="KW-0807">Transducer</keyword>
<feature type="region of interest" description="Disordered" evidence="11">
    <location>
        <begin position="269"/>
        <end position="295"/>
    </location>
</feature>
<feature type="transmembrane region" description="Helical" evidence="12">
    <location>
        <begin position="180"/>
        <end position="205"/>
    </location>
</feature>
<feature type="transmembrane region" description="Helical" evidence="12">
    <location>
        <begin position="61"/>
        <end position="83"/>
    </location>
</feature>
<evidence type="ECO:0000256" key="6">
    <source>
        <dbReference type="ARBA" id="ARBA00023136"/>
    </source>
</evidence>
<keyword evidence="3 10" id="KW-0812">Transmembrane</keyword>
<evidence type="ECO:0000256" key="12">
    <source>
        <dbReference type="SAM" id="Phobius"/>
    </source>
</evidence>
<feature type="transmembrane region" description="Helical" evidence="12">
    <location>
        <begin position="99"/>
        <end position="118"/>
    </location>
</feature>
<evidence type="ECO:0000313" key="15">
    <source>
        <dbReference type="WBParaSite" id="PgR050X_g064_t01"/>
    </source>
</evidence>
<evidence type="ECO:0000256" key="10">
    <source>
        <dbReference type="RuleBase" id="RU000688"/>
    </source>
</evidence>
<dbReference type="Pfam" id="PF00001">
    <property type="entry name" value="7tm_1"/>
    <property type="match status" value="1"/>
</dbReference>
<dbReference type="Proteomes" id="UP000887569">
    <property type="component" value="Unplaced"/>
</dbReference>
<dbReference type="GO" id="GO:0005886">
    <property type="term" value="C:plasma membrane"/>
    <property type="evidence" value="ECO:0007669"/>
    <property type="project" value="UniProtKB-SubCell"/>
</dbReference>
<protein>
    <submittedName>
        <fullName evidence="15 16">G-protein coupled receptors family 1 profile domain-containing protein</fullName>
    </submittedName>
</protein>
<dbReference type="GO" id="GO:0045202">
    <property type="term" value="C:synapse"/>
    <property type="evidence" value="ECO:0007669"/>
    <property type="project" value="GOC"/>
</dbReference>
<dbReference type="PROSITE" id="PS00237">
    <property type="entry name" value="G_PROTEIN_RECEP_F1_1"/>
    <property type="match status" value="1"/>
</dbReference>
<dbReference type="PANTHER" id="PTHR24248">
    <property type="entry name" value="ADRENERGIC RECEPTOR-RELATED G-PROTEIN COUPLED RECEPTOR"/>
    <property type="match status" value="1"/>
</dbReference>
<dbReference type="InterPro" id="IPR000276">
    <property type="entry name" value="GPCR_Rhodpsn"/>
</dbReference>
<proteinExistence type="inferred from homology"/>
<dbReference type="SUPFAM" id="SSF81321">
    <property type="entry name" value="Family A G protein-coupled receptor-like"/>
    <property type="match status" value="1"/>
</dbReference>
<dbReference type="PANTHER" id="PTHR24248:SF125">
    <property type="entry name" value="DOPAMINE D2-LIKE RECEPTOR"/>
    <property type="match status" value="1"/>
</dbReference>
<dbReference type="GO" id="GO:0004930">
    <property type="term" value="F:G protein-coupled receptor activity"/>
    <property type="evidence" value="ECO:0007669"/>
    <property type="project" value="UniProtKB-KW"/>
</dbReference>
<evidence type="ECO:0000313" key="17">
    <source>
        <dbReference type="WBParaSite" id="PgR050X_g064_t08"/>
    </source>
</evidence>
<feature type="compositionally biased region" description="Polar residues" evidence="11">
    <location>
        <begin position="269"/>
        <end position="286"/>
    </location>
</feature>
<dbReference type="WBParaSite" id="PgR050X_g064_t08">
    <property type="protein sequence ID" value="PgR050X_g064_t08"/>
    <property type="gene ID" value="PgR050X_g064"/>
</dbReference>
<dbReference type="SMART" id="SM01381">
    <property type="entry name" value="7TM_GPCR_Srsx"/>
    <property type="match status" value="1"/>
</dbReference>
<evidence type="ECO:0000256" key="2">
    <source>
        <dbReference type="ARBA" id="ARBA00022475"/>
    </source>
</evidence>
<dbReference type="WBParaSite" id="PgR050X_g064_t06">
    <property type="protein sequence ID" value="PgR050X_g064_t06"/>
    <property type="gene ID" value="PgR050X_g064"/>
</dbReference>
<reference evidence="15 16" key="1">
    <citation type="submission" date="2022-11" db="UniProtKB">
        <authorList>
            <consortium name="WormBaseParasite"/>
        </authorList>
    </citation>
    <scope>IDENTIFICATION</scope>
</reference>
<dbReference type="PROSITE" id="PS50262">
    <property type="entry name" value="G_PROTEIN_RECEP_F1_2"/>
    <property type="match status" value="1"/>
</dbReference>
<feature type="transmembrane region" description="Helical" evidence="12">
    <location>
        <begin position="139"/>
        <end position="160"/>
    </location>
</feature>
<evidence type="ECO:0000256" key="11">
    <source>
        <dbReference type="SAM" id="MobiDB-lite"/>
    </source>
</evidence>
<evidence type="ECO:0000256" key="4">
    <source>
        <dbReference type="ARBA" id="ARBA00022989"/>
    </source>
</evidence>
<evidence type="ECO:0000313" key="14">
    <source>
        <dbReference type="Proteomes" id="UP000887569"/>
    </source>
</evidence>
<evidence type="ECO:0000259" key="13">
    <source>
        <dbReference type="PROSITE" id="PS50262"/>
    </source>
</evidence>
<dbReference type="WBParaSite" id="PgR050X_g064_t07">
    <property type="protein sequence ID" value="PgR050X_g064_t07"/>
    <property type="gene ID" value="PgR050X_g064"/>
</dbReference>
<feature type="domain" description="G-protein coupled receptors family 1 profile" evidence="13">
    <location>
        <begin position="40"/>
        <end position="520"/>
    </location>
</feature>
<feature type="transmembrane region" description="Helical" evidence="12">
    <location>
        <begin position="499"/>
        <end position="523"/>
    </location>
</feature>
<dbReference type="Gene3D" id="1.20.1070.10">
    <property type="entry name" value="Rhodopsin 7-helix transmembrane proteins"/>
    <property type="match status" value="2"/>
</dbReference>
<dbReference type="WBParaSite" id="PgR050X_g064_t01">
    <property type="protein sequence ID" value="PgR050X_g064_t01"/>
    <property type="gene ID" value="PgR050X_g064"/>
</dbReference>
<evidence type="ECO:0000256" key="9">
    <source>
        <dbReference type="ARBA" id="ARBA00023224"/>
    </source>
</evidence>
<organism evidence="14 17">
    <name type="scientific">Parascaris univalens</name>
    <name type="common">Nematode worm</name>
    <dbReference type="NCBI Taxonomy" id="6257"/>
    <lineage>
        <taxon>Eukaryota</taxon>
        <taxon>Metazoa</taxon>
        <taxon>Ecdysozoa</taxon>
        <taxon>Nematoda</taxon>
        <taxon>Chromadorea</taxon>
        <taxon>Rhabditida</taxon>
        <taxon>Spirurina</taxon>
        <taxon>Ascaridomorpha</taxon>
        <taxon>Ascaridoidea</taxon>
        <taxon>Ascarididae</taxon>
        <taxon>Parascaris</taxon>
    </lineage>
</organism>
<keyword evidence="14" id="KW-1185">Reference proteome</keyword>
<evidence type="ECO:0000256" key="1">
    <source>
        <dbReference type="ARBA" id="ARBA00004651"/>
    </source>
</evidence>
<keyword evidence="7" id="KW-1015">Disulfide bond</keyword>
<evidence type="ECO:0000313" key="16">
    <source>
        <dbReference type="WBParaSite" id="PgR050X_g064_t05"/>
    </source>
</evidence>